<name>A0A7X3KB45_9STRE</name>
<protein>
    <submittedName>
        <fullName evidence="1">DNA-binding protein</fullName>
    </submittedName>
</protein>
<sequence>MDDIADSLIKRFISKLKVAIAEVFETFNIELALPLILNSEQCKKLLGVSNYERFQEIVSIPGFPKIDKGKGSHVRFPRDAIVEWMKENWELL</sequence>
<proteinExistence type="predicted"/>
<keyword evidence="1" id="KW-0238">DNA-binding</keyword>
<dbReference type="RefSeq" id="WP_160332028.1">
    <property type="nucleotide sequence ID" value="NZ_WSRS01000003.1"/>
</dbReference>
<dbReference type="OrthoDB" id="2222873at2"/>
<reference evidence="1 2" key="1">
    <citation type="submission" date="2019-12" db="EMBL/GenBank/DDBJ databases">
        <title>Microbes associate with the intestines of laboratory mice.</title>
        <authorList>
            <person name="Navarre W."/>
            <person name="Wong E."/>
        </authorList>
    </citation>
    <scope>NUCLEOTIDE SEQUENCE [LARGE SCALE GENOMIC DNA]</scope>
    <source>
        <strain evidence="1 2">NM51_B2-22</strain>
    </source>
</reference>
<dbReference type="GO" id="GO:0003677">
    <property type="term" value="F:DNA binding"/>
    <property type="evidence" value="ECO:0007669"/>
    <property type="project" value="UniProtKB-KW"/>
</dbReference>
<gene>
    <name evidence="1" type="ORF">E5983_00710</name>
</gene>
<dbReference type="Proteomes" id="UP000461595">
    <property type="component" value="Unassembled WGS sequence"/>
</dbReference>
<organism evidence="1 2">
    <name type="scientific">Streptococcus danieliae</name>
    <dbReference type="NCBI Taxonomy" id="747656"/>
    <lineage>
        <taxon>Bacteria</taxon>
        <taxon>Bacillati</taxon>
        <taxon>Bacillota</taxon>
        <taxon>Bacilli</taxon>
        <taxon>Lactobacillales</taxon>
        <taxon>Streptococcaceae</taxon>
        <taxon>Streptococcus</taxon>
    </lineage>
</organism>
<dbReference type="EMBL" id="WSRS01000003">
    <property type="protein sequence ID" value="MVX58195.1"/>
    <property type="molecule type" value="Genomic_DNA"/>
</dbReference>
<evidence type="ECO:0000313" key="2">
    <source>
        <dbReference type="Proteomes" id="UP000461595"/>
    </source>
</evidence>
<accession>A0A7X3KB45</accession>
<dbReference type="AlphaFoldDB" id="A0A7X3KB45"/>
<comment type="caution">
    <text evidence="1">The sequence shown here is derived from an EMBL/GenBank/DDBJ whole genome shotgun (WGS) entry which is preliminary data.</text>
</comment>
<evidence type="ECO:0000313" key="1">
    <source>
        <dbReference type="EMBL" id="MVX58195.1"/>
    </source>
</evidence>